<keyword evidence="2" id="KW-1185">Reference proteome</keyword>
<name>A0ACB0JGD4_TRIPR</name>
<dbReference type="Proteomes" id="UP001177021">
    <property type="component" value="Unassembled WGS sequence"/>
</dbReference>
<accession>A0ACB0JGD4</accession>
<evidence type="ECO:0000313" key="1">
    <source>
        <dbReference type="EMBL" id="CAJ2642698.1"/>
    </source>
</evidence>
<organism evidence="1 2">
    <name type="scientific">Trifolium pratense</name>
    <name type="common">Red clover</name>
    <dbReference type="NCBI Taxonomy" id="57577"/>
    <lineage>
        <taxon>Eukaryota</taxon>
        <taxon>Viridiplantae</taxon>
        <taxon>Streptophyta</taxon>
        <taxon>Embryophyta</taxon>
        <taxon>Tracheophyta</taxon>
        <taxon>Spermatophyta</taxon>
        <taxon>Magnoliopsida</taxon>
        <taxon>eudicotyledons</taxon>
        <taxon>Gunneridae</taxon>
        <taxon>Pentapetalae</taxon>
        <taxon>rosids</taxon>
        <taxon>fabids</taxon>
        <taxon>Fabales</taxon>
        <taxon>Fabaceae</taxon>
        <taxon>Papilionoideae</taxon>
        <taxon>50 kb inversion clade</taxon>
        <taxon>NPAAA clade</taxon>
        <taxon>Hologalegina</taxon>
        <taxon>IRL clade</taxon>
        <taxon>Trifolieae</taxon>
        <taxon>Trifolium</taxon>
    </lineage>
</organism>
<proteinExistence type="predicted"/>
<dbReference type="EMBL" id="CASHSV030000034">
    <property type="protein sequence ID" value="CAJ2642698.1"/>
    <property type="molecule type" value="Genomic_DNA"/>
</dbReference>
<sequence length="91" mass="10346">MARLLNRIQIFAALFAIILLVTSGHSEEKGEPKVASKKCWRNSETWPHPRCFHSAVCNHYCQSVENALSGQCGFFFKKCQCKYCDEDPFSG</sequence>
<reference evidence="1" key="1">
    <citation type="submission" date="2023-10" db="EMBL/GenBank/DDBJ databases">
        <authorList>
            <person name="Rodriguez Cubillos JULIANA M."/>
            <person name="De Vega J."/>
        </authorList>
    </citation>
    <scope>NUCLEOTIDE SEQUENCE</scope>
</reference>
<gene>
    <name evidence="1" type="ORF">MILVUS5_LOCUS12128</name>
</gene>
<comment type="caution">
    <text evidence="1">The sequence shown here is derived from an EMBL/GenBank/DDBJ whole genome shotgun (WGS) entry which is preliminary data.</text>
</comment>
<evidence type="ECO:0000313" key="2">
    <source>
        <dbReference type="Proteomes" id="UP001177021"/>
    </source>
</evidence>
<protein>
    <submittedName>
        <fullName evidence="1">Uncharacterized protein</fullName>
    </submittedName>
</protein>